<dbReference type="PANTHER" id="PTHR43586">
    <property type="entry name" value="CYSTEINE DESULFURASE"/>
    <property type="match status" value="1"/>
</dbReference>
<dbReference type="EMBL" id="PYYB01000006">
    <property type="protein sequence ID" value="PTL54105.1"/>
    <property type="molecule type" value="Genomic_DNA"/>
</dbReference>
<dbReference type="AlphaFoldDB" id="A0A2T4UB86"/>
<keyword evidence="6" id="KW-0808">Transferase</keyword>
<dbReference type="InterPro" id="IPR015421">
    <property type="entry name" value="PyrdxlP-dep_Trfase_major"/>
</dbReference>
<feature type="domain" description="Aminotransferase class V" evidence="5">
    <location>
        <begin position="56"/>
        <end position="356"/>
    </location>
</feature>
<evidence type="ECO:0000256" key="4">
    <source>
        <dbReference type="RuleBase" id="RU004504"/>
    </source>
</evidence>
<comment type="caution">
    <text evidence="6">The sequence shown here is derived from an EMBL/GenBank/DDBJ whole genome shotgun (WGS) entry which is preliminary data.</text>
</comment>
<dbReference type="GO" id="GO:0008483">
    <property type="term" value="F:transaminase activity"/>
    <property type="evidence" value="ECO:0007669"/>
    <property type="project" value="UniProtKB-KW"/>
</dbReference>
<dbReference type="Proteomes" id="UP000240739">
    <property type="component" value="Unassembled WGS sequence"/>
</dbReference>
<sequence length="362" mass="38221">MPDASTLRAHFPVFERVAYLNAGTCGPLAAEALQRGADSALRAAEEGRSADYYPRLGEAREELRARYGELVGAQSPHDVAVTASTSEGMARVIAGLDLRPGDEIVTADDEHPGLLGPLSAARRLRGITVKVVPLRRIAAHIGRRTKLVACSHVHWATGELAPEDLAARPADVPLLLDGAQGAGAVPVDVAALRCDFYAAAGQKWLCGPVGLGLLWISPDWQERVMVHMPTYAHLSEPSAGLEARPWPDARAHDAFATSAEAYLAGVAAHDVLADAGWADVHARAAALAADLADQLAERGHEVAPRGRSTLVSWKAEDPDAVVAACAERGVAVRSFAGLPWVRASVGAWNDQSDLKRLLAAIA</sequence>
<evidence type="ECO:0000256" key="2">
    <source>
        <dbReference type="ARBA" id="ARBA00022898"/>
    </source>
</evidence>
<dbReference type="PANTHER" id="PTHR43586:SF15">
    <property type="entry name" value="BLR3095 PROTEIN"/>
    <property type="match status" value="1"/>
</dbReference>
<dbReference type="RefSeq" id="WP_107571380.1">
    <property type="nucleotide sequence ID" value="NZ_PYYB01000006.1"/>
</dbReference>
<organism evidence="6 7">
    <name type="scientific">Paraconexibacter algicola</name>
    <dbReference type="NCBI Taxonomy" id="2133960"/>
    <lineage>
        <taxon>Bacteria</taxon>
        <taxon>Bacillati</taxon>
        <taxon>Actinomycetota</taxon>
        <taxon>Thermoleophilia</taxon>
        <taxon>Solirubrobacterales</taxon>
        <taxon>Paraconexibacteraceae</taxon>
        <taxon>Paraconexibacter</taxon>
    </lineage>
</organism>
<name>A0A2T4UB86_9ACTN</name>
<dbReference type="InterPro" id="IPR015424">
    <property type="entry name" value="PyrdxlP-dep_Trfase"/>
</dbReference>
<protein>
    <submittedName>
        <fullName evidence="6">Aminotransferase V</fullName>
    </submittedName>
</protein>
<evidence type="ECO:0000313" key="6">
    <source>
        <dbReference type="EMBL" id="PTL54105.1"/>
    </source>
</evidence>
<dbReference type="InterPro" id="IPR000192">
    <property type="entry name" value="Aminotrans_V_dom"/>
</dbReference>
<dbReference type="PROSITE" id="PS00595">
    <property type="entry name" value="AA_TRANSFER_CLASS_5"/>
    <property type="match status" value="1"/>
</dbReference>
<comment type="cofactor">
    <cofactor evidence="1 4">
        <name>pyridoxal 5'-phosphate</name>
        <dbReference type="ChEBI" id="CHEBI:597326"/>
    </cofactor>
</comment>
<dbReference type="Gene3D" id="3.90.1150.10">
    <property type="entry name" value="Aspartate Aminotransferase, domain 1"/>
    <property type="match status" value="1"/>
</dbReference>
<dbReference type="InterPro" id="IPR020578">
    <property type="entry name" value="Aminotrans_V_PyrdxlP_BS"/>
</dbReference>
<reference evidence="6 7" key="1">
    <citation type="submission" date="2018-03" db="EMBL/GenBank/DDBJ databases">
        <title>Aquarubrobacter algicola gen. nov., sp. nov., a novel actinobacterium isolated from shallow eutrophic lake during the end of cyanobacterial harmful algal blooms.</title>
        <authorList>
            <person name="Chun S.J."/>
        </authorList>
    </citation>
    <scope>NUCLEOTIDE SEQUENCE [LARGE SCALE GENOMIC DNA]</scope>
    <source>
        <strain evidence="6 7">Seoho-28</strain>
    </source>
</reference>
<dbReference type="OrthoDB" id="250246at2"/>
<proteinExistence type="inferred from homology"/>
<keyword evidence="2" id="KW-0663">Pyridoxal phosphate</keyword>
<comment type="similarity">
    <text evidence="3">Belongs to the class-V pyridoxal-phosphate-dependent aminotransferase family.</text>
</comment>
<dbReference type="Pfam" id="PF00266">
    <property type="entry name" value="Aminotran_5"/>
    <property type="match status" value="1"/>
</dbReference>
<dbReference type="Gene3D" id="3.40.640.10">
    <property type="entry name" value="Type I PLP-dependent aspartate aminotransferase-like (Major domain)"/>
    <property type="match status" value="1"/>
</dbReference>
<dbReference type="SUPFAM" id="SSF53383">
    <property type="entry name" value="PLP-dependent transferases"/>
    <property type="match status" value="1"/>
</dbReference>
<keyword evidence="6" id="KW-0032">Aminotransferase</keyword>
<evidence type="ECO:0000313" key="7">
    <source>
        <dbReference type="Proteomes" id="UP000240739"/>
    </source>
</evidence>
<evidence type="ECO:0000259" key="5">
    <source>
        <dbReference type="Pfam" id="PF00266"/>
    </source>
</evidence>
<evidence type="ECO:0000256" key="1">
    <source>
        <dbReference type="ARBA" id="ARBA00001933"/>
    </source>
</evidence>
<evidence type="ECO:0000256" key="3">
    <source>
        <dbReference type="RuleBase" id="RU004075"/>
    </source>
</evidence>
<gene>
    <name evidence="6" type="ORF">C7Y72_22080</name>
</gene>
<keyword evidence="7" id="KW-1185">Reference proteome</keyword>
<accession>A0A2T4UB86</accession>
<dbReference type="InterPro" id="IPR015422">
    <property type="entry name" value="PyrdxlP-dep_Trfase_small"/>
</dbReference>